<keyword evidence="1" id="KW-0805">Transcription regulation</keyword>
<feature type="compositionally biased region" description="Low complexity" evidence="4">
    <location>
        <begin position="41"/>
        <end position="51"/>
    </location>
</feature>
<feature type="compositionally biased region" description="Basic residues" evidence="4">
    <location>
        <begin position="1"/>
        <end position="10"/>
    </location>
</feature>
<keyword evidence="3" id="KW-0539">Nucleus</keyword>
<proteinExistence type="predicted"/>
<feature type="region of interest" description="Disordered" evidence="4">
    <location>
        <begin position="1"/>
        <end position="53"/>
    </location>
</feature>
<evidence type="ECO:0000313" key="7">
    <source>
        <dbReference type="Proteomes" id="UP000761534"/>
    </source>
</evidence>
<evidence type="ECO:0000256" key="4">
    <source>
        <dbReference type="SAM" id="MobiDB-lite"/>
    </source>
</evidence>
<dbReference type="InterPro" id="IPR007219">
    <property type="entry name" value="XnlR_reg_dom"/>
</dbReference>
<evidence type="ECO:0000256" key="2">
    <source>
        <dbReference type="ARBA" id="ARBA00023163"/>
    </source>
</evidence>
<dbReference type="Pfam" id="PF04082">
    <property type="entry name" value="Fungal_trans"/>
    <property type="match status" value="1"/>
</dbReference>
<comment type="caution">
    <text evidence="6">The sequence shown here is derived from an EMBL/GenBank/DDBJ whole genome shotgun (WGS) entry which is preliminary data.</text>
</comment>
<evidence type="ECO:0000256" key="1">
    <source>
        <dbReference type="ARBA" id="ARBA00023015"/>
    </source>
</evidence>
<dbReference type="VEuPathDB" id="FungiDB:TRICI_003284"/>
<feature type="domain" description="Xylanolytic transcriptional activator regulatory" evidence="5">
    <location>
        <begin position="246"/>
        <end position="321"/>
    </location>
</feature>
<organism evidence="6 7">
    <name type="scientific">Trichomonascus ciferrii</name>
    <dbReference type="NCBI Taxonomy" id="44093"/>
    <lineage>
        <taxon>Eukaryota</taxon>
        <taxon>Fungi</taxon>
        <taxon>Dikarya</taxon>
        <taxon>Ascomycota</taxon>
        <taxon>Saccharomycotina</taxon>
        <taxon>Dipodascomycetes</taxon>
        <taxon>Dipodascales</taxon>
        <taxon>Trichomonascaceae</taxon>
        <taxon>Trichomonascus</taxon>
        <taxon>Trichomonascus ciferrii complex</taxon>
    </lineage>
</organism>
<protein>
    <recommendedName>
        <fullName evidence="5">Xylanolytic transcriptional activator regulatory domain-containing protein</fullName>
    </recommendedName>
</protein>
<evidence type="ECO:0000313" key="6">
    <source>
        <dbReference type="EMBL" id="KAA8913082.1"/>
    </source>
</evidence>
<dbReference type="OrthoDB" id="3364175at2759"/>
<dbReference type="PANTHER" id="PTHR47424:SF6">
    <property type="entry name" value="PROLINE UTILIZATION TRANS-ACTIVATOR"/>
    <property type="match status" value="1"/>
</dbReference>
<dbReference type="AlphaFoldDB" id="A0A642V3L4"/>
<feature type="region of interest" description="Disordered" evidence="4">
    <location>
        <begin position="600"/>
        <end position="621"/>
    </location>
</feature>
<evidence type="ECO:0000256" key="3">
    <source>
        <dbReference type="ARBA" id="ARBA00023242"/>
    </source>
</evidence>
<accession>A0A642V3L4</accession>
<dbReference type="CDD" id="cd12148">
    <property type="entry name" value="fungal_TF_MHR"/>
    <property type="match status" value="1"/>
</dbReference>
<name>A0A642V3L4_9ASCO</name>
<dbReference type="SMART" id="SM00906">
    <property type="entry name" value="Fungal_trans"/>
    <property type="match status" value="1"/>
</dbReference>
<keyword evidence="7" id="KW-1185">Reference proteome</keyword>
<gene>
    <name evidence="6" type="ORF">TRICI_003284</name>
</gene>
<reference evidence="6" key="1">
    <citation type="journal article" date="2019" name="G3 (Bethesda)">
        <title>Genome Assemblies of Two Rare Opportunistic Yeast Pathogens: Diutina rugosa (syn. Candida rugosa) and Trichomonascus ciferrii (syn. Candida ciferrii).</title>
        <authorList>
            <person name="Mixao V."/>
            <person name="Saus E."/>
            <person name="Hansen A.P."/>
            <person name="Lass-Florl C."/>
            <person name="Gabaldon T."/>
        </authorList>
    </citation>
    <scope>NUCLEOTIDE SEQUENCE</scope>
    <source>
        <strain evidence="6">CBS 4856</strain>
    </source>
</reference>
<evidence type="ECO:0000259" key="5">
    <source>
        <dbReference type="SMART" id="SM00906"/>
    </source>
</evidence>
<dbReference type="GO" id="GO:0006351">
    <property type="term" value="P:DNA-templated transcription"/>
    <property type="evidence" value="ECO:0007669"/>
    <property type="project" value="InterPro"/>
</dbReference>
<dbReference type="EMBL" id="SWFS01000237">
    <property type="protein sequence ID" value="KAA8913082.1"/>
    <property type="molecule type" value="Genomic_DNA"/>
</dbReference>
<dbReference type="InterPro" id="IPR051127">
    <property type="entry name" value="Fungal_SecMet_Regulators"/>
</dbReference>
<dbReference type="PANTHER" id="PTHR47424">
    <property type="entry name" value="REGULATORY PROTEIN GAL4"/>
    <property type="match status" value="1"/>
</dbReference>
<dbReference type="Proteomes" id="UP000761534">
    <property type="component" value="Unassembled WGS sequence"/>
</dbReference>
<dbReference type="GO" id="GO:0003677">
    <property type="term" value="F:DNA binding"/>
    <property type="evidence" value="ECO:0007669"/>
    <property type="project" value="InterPro"/>
</dbReference>
<keyword evidence="2" id="KW-0804">Transcription</keyword>
<dbReference type="GO" id="GO:0008270">
    <property type="term" value="F:zinc ion binding"/>
    <property type="evidence" value="ECO:0007669"/>
    <property type="project" value="InterPro"/>
</dbReference>
<sequence length="648" mass="72422">MPKPAGRPRFKGTDPAVTATGVTTSSAPPVAAAIREDQEISSNENGSSSNGTRQEYYIQASKDGKDSRMLSNGHGRIHYIGESCILSLLEQIRQLFRQIDGPTKFTENPERFVLVDGPDYKASKPVLLPSRADVDHLMWLFESHIHCIIYVFDWEMFKVEVDEVYKDPIRAAETSLCRLYLVLAIGSVFEEPYEDQHGADATSRLFFQSALFYMDELAMSTGDVWIVEAHLLISTFYELQFKRNMSWIHLGMGFRQAQCLGLCSVYANKRFPPRIRQHRGALWKSICIQEQLRSTSLGRPAMSCSVTSTHDTENPALSQFSMLCSLLGDIRASIYETDSISSSTAQRLISSLKDWSSSFEHLVKGQVSHNAQGKGLLGVSKELPWNKKFLLTLNLSYLHCIVLLTRPFLFYVVAKKVKSNSSRVDPALGTFENLAQTCVQSCLTSVKLLNDFYSIGSHPQRSSLMIYYTLTCGVMLLLDSFQRQSVEPNVNWAVNCSISMLSEYSKADRSARRYYDILNEMRDAVSHRGGLNNQNLFSNNIAGSTNSMPDLINSPSFNSISVNMPESNNSSPFDFGNLNIDEVVDNWSFTPLGPILGTDGSFGNQHTNSDVNNDKPAASTWESADSNHLLQNMEPPEALLLEPMSSNK</sequence>
<feature type="compositionally biased region" description="Low complexity" evidence="4">
    <location>
        <begin position="15"/>
        <end position="29"/>
    </location>
</feature>
<feature type="compositionally biased region" description="Polar residues" evidence="4">
    <location>
        <begin position="601"/>
        <end position="611"/>
    </location>
</feature>